<evidence type="ECO:0000256" key="6">
    <source>
        <dbReference type="ARBA" id="ARBA00023157"/>
    </source>
</evidence>
<dbReference type="PANTHER" id="PTHR11452">
    <property type="entry name" value="ALPHA-GALACTOSIDASE/ALPHA-N-ACETYLGALACTOSAMINIDASE"/>
    <property type="match status" value="1"/>
</dbReference>
<evidence type="ECO:0000256" key="1">
    <source>
        <dbReference type="ARBA" id="ARBA00001255"/>
    </source>
</evidence>
<name>A0A172MLH6_LINUS</name>
<dbReference type="GO" id="GO:0005975">
    <property type="term" value="P:carbohydrate metabolic process"/>
    <property type="evidence" value="ECO:0007669"/>
    <property type="project" value="InterPro"/>
</dbReference>
<evidence type="ECO:0000256" key="4">
    <source>
        <dbReference type="ARBA" id="ARBA00022729"/>
    </source>
</evidence>
<dbReference type="InterPro" id="IPR002241">
    <property type="entry name" value="Glyco_hydro_27"/>
</dbReference>
<evidence type="ECO:0000313" key="10">
    <source>
        <dbReference type="EMBL" id="AND01164.1"/>
    </source>
</evidence>
<evidence type="ECO:0000259" key="9">
    <source>
        <dbReference type="Pfam" id="PF17801"/>
    </source>
</evidence>
<proteinExistence type="inferred from homology"/>
<dbReference type="InterPro" id="IPR013785">
    <property type="entry name" value="Aldolase_TIM"/>
</dbReference>
<dbReference type="InterPro" id="IPR017853">
    <property type="entry name" value="GH"/>
</dbReference>
<dbReference type="Gene3D" id="3.20.20.70">
    <property type="entry name" value="Aldolase class I"/>
    <property type="match status" value="1"/>
</dbReference>
<dbReference type="Pfam" id="PF17801">
    <property type="entry name" value="Melibiase_C"/>
    <property type="match status" value="1"/>
</dbReference>
<reference evidence="10" key="1">
    <citation type="journal article" date="2016" name="Funct. Integr. Genomics">
        <title>Structural organization of fatty acid desaturase loci in linseed lines with contrasting linolenic acid contents.</title>
        <authorList>
            <person name="Thambugala D."/>
            <person name="Ragupathy R."/>
            <person name="Cloutier S."/>
        </authorList>
    </citation>
    <scope>NUCLEOTIDE SEQUENCE</scope>
</reference>
<dbReference type="EMBL" id="KX018624">
    <property type="protein sequence ID" value="AND01164.1"/>
    <property type="molecule type" value="Genomic_DNA"/>
</dbReference>
<dbReference type="EC" id="3.2.1.22" evidence="3 8"/>
<evidence type="ECO:0000256" key="7">
    <source>
        <dbReference type="ARBA" id="ARBA00023295"/>
    </source>
</evidence>
<dbReference type="PROSITE" id="PS00512">
    <property type="entry name" value="ALPHA_GALACTOSIDASE"/>
    <property type="match status" value="1"/>
</dbReference>
<keyword evidence="6 8" id="KW-1015">Disulfide bond</keyword>
<accession>A0A172MLH6</accession>
<dbReference type="PRINTS" id="PR00740">
    <property type="entry name" value="GLHYDRLASE27"/>
</dbReference>
<dbReference type="Pfam" id="PF16499">
    <property type="entry name" value="Melibiase_2"/>
    <property type="match status" value="1"/>
</dbReference>
<dbReference type="EMBL" id="KX018625">
    <property type="protein sequence ID" value="AND01175.1"/>
    <property type="molecule type" value="Genomic_DNA"/>
</dbReference>
<evidence type="ECO:0000256" key="5">
    <source>
        <dbReference type="ARBA" id="ARBA00022801"/>
    </source>
</evidence>
<dbReference type="AlphaFoldDB" id="A0A172MLH6"/>
<dbReference type="InterPro" id="IPR041233">
    <property type="entry name" value="Melibiase_C"/>
</dbReference>
<feature type="domain" description="Alpha galactosidase C-terminal" evidence="9">
    <location>
        <begin position="409"/>
        <end position="465"/>
    </location>
</feature>
<dbReference type="CDD" id="cd14792">
    <property type="entry name" value="GH27"/>
    <property type="match status" value="1"/>
</dbReference>
<dbReference type="Gene3D" id="2.60.40.1180">
    <property type="entry name" value="Golgi alpha-mannosidase II"/>
    <property type="match status" value="1"/>
</dbReference>
<dbReference type="InterPro" id="IPR000111">
    <property type="entry name" value="Glyco_hydro_27/36_CS"/>
</dbReference>
<dbReference type="GO" id="GO:0009505">
    <property type="term" value="C:plant-type cell wall"/>
    <property type="evidence" value="ECO:0007669"/>
    <property type="project" value="TreeGrafter"/>
</dbReference>
<evidence type="ECO:0000256" key="2">
    <source>
        <dbReference type="ARBA" id="ARBA00009743"/>
    </source>
</evidence>
<keyword evidence="4" id="KW-0732">Signal</keyword>
<keyword evidence="5 8" id="KW-0378">Hydrolase</keyword>
<dbReference type="GO" id="GO:0004557">
    <property type="term" value="F:alpha-galactosidase activity"/>
    <property type="evidence" value="ECO:0007669"/>
    <property type="project" value="UniProtKB-EC"/>
</dbReference>
<dbReference type="PANTHER" id="PTHR11452:SF36">
    <property type="entry name" value="ALPHA-GALACTOSIDASE"/>
    <property type="match status" value="1"/>
</dbReference>
<evidence type="ECO:0000256" key="8">
    <source>
        <dbReference type="RuleBase" id="RU361168"/>
    </source>
</evidence>
<evidence type="ECO:0000256" key="3">
    <source>
        <dbReference type="ARBA" id="ARBA00012755"/>
    </source>
</evidence>
<protein>
    <recommendedName>
        <fullName evidence="3 8">Alpha-galactosidase</fullName>
        <ecNumber evidence="3 8">3.2.1.22</ecNumber>
    </recommendedName>
    <alternativeName>
        <fullName evidence="8">Melibiase</fullName>
    </alternativeName>
</protein>
<keyword evidence="7 8" id="KW-0326">Glycosidase</keyword>
<comment type="similarity">
    <text evidence="2 8">Belongs to the glycosyl hydrolase 27 family.</text>
</comment>
<dbReference type="SUPFAM" id="SSF51445">
    <property type="entry name" value="(Trans)glycosidases"/>
    <property type="match status" value="1"/>
</dbReference>
<comment type="catalytic activity">
    <reaction evidence="1 8">
        <text>Hydrolysis of terminal, non-reducing alpha-D-galactose residues in alpha-D-galactosides, including galactose oligosaccharides, galactomannans and galactolipids.</text>
        <dbReference type="EC" id="3.2.1.22"/>
    </reaction>
</comment>
<dbReference type="InterPro" id="IPR013780">
    <property type="entry name" value="Glyco_hydro_b"/>
</dbReference>
<dbReference type="FunFam" id="3.20.20.70:FF:000093">
    <property type="entry name" value="Alpha-galactosidase"/>
    <property type="match status" value="1"/>
</dbReference>
<sequence length="606" mass="68028">MNLSAKFYLLGERNQEMFLSLHRHPAVTLPILFSPTNLLLHYPTSYFVHLLIFIFPSPFRFHSMAHSLLFLLLLNAFGFLCKSEAAMSSMNVSYGNQHMEEYRQFLLANGVALTPPMGWNSWNHFQCNVDEHMVKSTADALVSTGLAAQGYRYVNIDDCWGEHKRDSNGNMRANSSTFPSGIKALSDYVHSKGLKLGIYSDAGFRTCSKKMPGSLHHEEQDARTFAEWGIDYLKYDNCYHDGSKPHIRYAKMSSALLKVGRPILYSICEWGQEDPAKWAGRYGNAWRTTGDINDTWASMISNADQNNIWGRYAGPGRWNDPDMLEVGNGGMSLEEYRSHFSIWSLMKVCLVSSFIIHCLVFHYMAPLLIGCDVRTASKGTLSILGNKEVIEVNQDPLGVQGRKIRSKAGLEIWAGPLSRKRMAVVLWNRSKSKAIISVRWREIGVSPETPLTVRNLWAHKFVTMDDFGLDVKFAPRVPLFRVLQKLEVFQIYVSHSILPQVMCNMTVKVGDHCHSHRSTIWKPHSKIPMTVSSSHTRKSRLSFPPLIPIFAEACDESVEVKCGEVMCGEVGVSSYSNPSGGPSSLSSSTEKALIGYVTGGYRSGKP</sequence>
<dbReference type="FunFam" id="2.60.40.1180:FF:000008">
    <property type="entry name" value="Alpha-galactosidase"/>
    <property type="match status" value="1"/>
</dbReference>
<dbReference type="SUPFAM" id="SSF51011">
    <property type="entry name" value="Glycosyl hydrolase domain"/>
    <property type="match status" value="1"/>
</dbReference>
<organism evidence="10">
    <name type="scientific">Linum usitatissimum</name>
    <name type="common">Flax</name>
    <name type="synonym">Linum humile</name>
    <dbReference type="NCBI Taxonomy" id="4006"/>
    <lineage>
        <taxon>Eukaryota</taxon>
        <taxon>Viridiplantae</taxon>
        <taxon>Streptophyta</taxon>
        <taxon>Embryophyta</taxon>
        <taxon>Tracheophyta</taxon>
        <taxon>Spermatophyta</taxon>
        <taxon>Magnoliopsida</taxon>
        <taxon>eudicotyledons</taxon>
        <taxon>Gunneridae</taxon>
        <taxon>Pentapetalae</taxon>
        <taxon>rosids</taxon>
        <taxon>fabids</taxon>
        <taxon>Malpighiales</taxon>
        <taxon>Linaceae</taxon>
        <taxon>Linum</taxon>
    </lineage>
</organism>